<protein>
    <recommendedName>
        <fullName evidence="3">Lens epithelial protein</fullName>
    </recommendedName>
</protein>
<dbReference type="InterPro" id="IPR029194">
    <property type="entry name" value="LEP503"/>
</dbReference>
<dbReference type="PANTHER" id="PTHR16968:SF2">
    <property type="entry name" value="LENS EPITHELIAL CELL PROTEIN LEP503"/>
    <property type="match status" value="1"/>
</dbReference>
<dbReference type="OMA" id="CCWCLKE"/>
<dbReference type="GeneTree" id="ENSGT00990000212754"/>
<reference evidence="1" key="2">
    <citation type="submission" date="2025-08" db="UniProtKB">
        <authorList>
            <consortium name="Ensembl"/>
        </authorList>
    </citation>
    <scope>IDENTIFICATION</scope>
</reference>
<dbReference type="AlphaFoldDB" id="A0A670JIP5"/>
<dbReference type="Ensembl" id="ENSPMRT00000026176.1">
    <property type="protein sequence ID" value="ENSPMRP00000024668.1"/>
    <property type="gene ID" value="ENSPMRG00000015939.1"/>
</dbReference>
<organism evidence="1 2">
    <name type="scientific">Podarcis muralis</name>
    <name type="common">Wall lizard</name>
    <name type="synonym">Lacerta muralis</name>
    <dbReference type="NCBI Taxonomy" id="64176"/>
    <lineage>
        <taxon>Eukaryota</taxon>
        <taxon>Metazoa</taxon>
        <taxon>Chordata</taxon>
        <taxon>Craniata</taxon>
        <taxon>Vertebrata</taxon>
        <taxon>Euteleostomi</taxon>
        <taxon>Lepidosauria</taxon>
        <taxon>Squamata</taxon>
        <taxon>Bifurcata</taxon>
        <taxon>Unidentata</taxon>
        <taxon>Episquamata</taxon>
        <taxon>Laterata</taxon>
        <taxon>Lacertibaenia</taxon>
        <taxon>Lacertidae</taxon>
        <taxon>Podarcis</taxon>
    </lineage>
</organism>
<proteinExistence type="predicted"/>
<name>A0A670JIP5_PODMU</name>
<dbReference type="Proteomes" id="UP000472272">
    <property type="component" value="Chromosome 16"/>
</dbReference>
<evidence type="ECO:0000313" key="1">
    <source>
        <dbReference type="Ensembl" id="ENSPMRP00000024668.1"/>
    </source>
</evidence>
<evidence type="ECO:0000313" key="2">
    <source>
        <dbReference type="Proteomes" id="UP000472272"/>
    </source>
</evidence>
<dbReference type="PANTHER" id="PTHR16968">
    <property type="entry name" value="LENS EPITHELIAL CELL PROTEIN LEP503"/>
    <property type="match status" value="1"/>
</dbReference>
<reference evidence="1" key="3">
    <citation type="submission" date="2025-09" db="UniProtKB">
        <authorList>
            <consortium name="Ensembl"/>
        </authorList>
    </citation>
    <scope>IDENTIFICATION</scope>
</reference>
<evidence type="ECO:0008006" key="3">
    <source>
        <dbReference type="Google" id="ProtNLM"/>
    </source>
</evidence>
<reference evidence="1 2" key="1">
    <citation type="journal article" date="2019" name="Proc. Natl. Acad. Sci. U.S.A.">
        <title>Regulatory changes in pterin and carotenoid genes underlie balanced color polymorphisms in the wall lizard.</title>
        <authorList>
            <person name="Andrade P."/>
            <person name="Pinho C."/>
            <person name="Perez I de Lanuza G."/>
            <person name="Afonso S."/>
            <person name="Brejcha J."/>
            <person name="Rubin C.J."/>
            <person name="Wallerman O."/>
            <person name="Pereira P."/>
            <person name="Sabatino S.J."/>
            <person name="Bellati A."/>
            <person name="Pellitteri-Rosa D."/>
            <person name="Bosakova Z."/>
            <person name="Bunikis I."/>
            <person name="Carretero M.A."/>
            <person name="Feiner N."/>
            <person name="Marsik P."/>
            <person name="Pauperio F."/>
            <person name="Salvi D."/>
            <person name="Soler L."/>
            <person name="While G.M."/>
            <person name="Uller T."/>
            <person name="Font E."/>
            <person name="Andersson L."/>
            <person name="Carneiro M."/>
        </authorList>
    </citation>
    <scope>NUCLEOTIDE SEQUENCE</scope>
</reference>
<sequence>MFAAPRPWVLAALTGPYFGRPRAARPLALPYYKSGNVVSLGYWALQALRECLYVLLCCWCLKEILD</sequence>
<accession>A0A670JIP5</accession>
<keyword evidence="2" id="KW-1185">Reference proteome</keyword>